<dbReference type="STRING" id="66969.Lwal_3291"/>
<dbReference type="AlphaFoldDB" id="A0A0W1A1I9"/>
<comment type="similarity">
    <text evidence="1">Belongs to the MlaA family.</text>
</comment>
<keyword evidence="3" id="KW-0449">Lipoprotein</keyword>
<evidence type="ECO:0000256" key="2">
    <source>
        <dbReference type="ARBA" id="ARBA00022729"/>
    </source>
</evidence>
<keyword evidence="2" id="KW-0732">Signal</keyword>
<sequence>MRSIYIFAGMIGTFILNGCAHKGTNPEDPYESFNRKVHNFNMAFDATILKPPAKLYKAVVPGVVRKGVTNAYNNIDMLPTIANDLLQAEGKWFIKDSWRFVINSTIGVAGVFDVATKFGLTPHYNDLGITFAKWGDKKSPYLVLPLIGPSTIRDGSGWLFQFALWTPYFYIKDDAVVFSLIGLRYLDLRTQLFDTEPLLNQALDQYAFIRDAYLQHRNYLIAGTEQDTGQLFIEDANASQAALAESKGAAKTGLGSDYVDE</sequence>
<organism evidence="3 4">
    <name type="scientific">Legionella waltersii</name>
    <dbReference type="NCBI Taxonomy" id="66969"/>
    <lineage>
        <taxon>Bacteria</taxon>
        <taxon>Pseudomonadati</taxon>
        <taxon>Pseudomonadota</taxon>
        <taxon>Gammaproteobacteria</taxon>
        <taxon>Legionellales</taxon>
        <taxon>Legionellaceae</taxon>
        <taxon>Legionella</taxon>
    </lineage>
</organism>
<dbReference type="EMBL" id="LNZB01000060">
    <property type="protein sequence ID" value="KTD75250.1"/>
    <property type="molecule type" value="Genomic_DNA"/>
</dbReference>
<dbReference type="OrthoDB" id="9785326at2"/>
<dbReference type="PRINTS" id="PR01805">
    <property type="entry name" value="VACJLIPOPROT"/>
</dbReference>
<dbReference type="PANTHER" id="PTHR30035">
    <property type="entry name" value="LIPOPROTEIN VACJ-RELATED"/>
    <property type="match status" value="1"/>
</dbReference>
<reference evidence="3 4" key="1">
    <citation type="submission" date="2015-11" db="EMBL/GenBank/DDBJ databases">
        <title>Genomic analysis of 38 Legionella species identifies large and diverse effector repertoires.</title>
        <authorList>
            <person name="Burstein D."/>
            <person name="Amaro F."/>
            <person name="Zusman T."/>
            <person name="Lifshitz Z."/>
            <person name="Cohen O."/>
            <person name="Gilbert J.A."/>
            <person name="Pupko T."/>
            <person name="Shuman H.A."/>
            <person name="Segal G."/>
        </authorList>
    </citation>
    <scope>NUCLEOTIDE SEQUENCE [LARGE SCALE GENOMIC DNA]</scope>
    <source>
        <strain evidence="3 4">ATCC 51914</strain>
    </source>
</reference>
<dbReference type="PANTHER" id="PTHR30035:SF3">
    <property type="entry name" value="INTERMEMBRANE PHOSPHOLIPID TRANSPORT SYSTEM LIPOPROTEIN MLAA"/>
    <property type="match status" value="1"/>
</dbReference>
<proteinExistence type="inferred from homology"/>
<dbReference type="GO" id="GO:0016020">
    <property type="term" value="C:membrane"/>
    <property type="evidence" value="ECO:0007669"/>
    <property type="project" value="InterPro"/>
</dbReference>
<dbReference type="Pfam" id="PF04333">
    <property type="entry name" value="MlaA"/>
    <property type="match status" value="1"/>
</dbReference>
<name>A0A0W1A1I9_9GAMM</name>
<comment type="caution">
    <text evidence="3">The sequence shown here is derived from an EMBL/GenBank/DDBJ whole genome shotgun (WGS) entry which is preliminary data.</text>
</comment>
<dbReference type="Proteomes" id="UP000054729">
    <property type="component" value="Unassembled WGS sequence"/>
</dbReference>
<dbReference type="GO" id="GO:0120010">
    <property type="term" value="P:intermembrane phospholipid transfer"/>
    <property type="evidence" value="ECO:0007669"/>
    <property type="project" value="TreeGrafter"/>
</dbReference>
<gene>
    <name evidence="3" type="ORF">Lwal_3291</name>
</gene>
<evidence type="ECO:0000313" key="4">
    <source>
        <dbReference type="Proteomes" id="UP000054729"/>
    </source>
</evidence>
<protein>
    <submittedName>
        <fullName evidence="3">Lipoprotein VacJ-like protein</fullName>
    </submittedName>
</protein>
<dbReference type="RefSeq" id="WP_058481859.1">
    <property type="nucleotide sequence ID" value="NZ_CAAAIQ010000014.1"/>
</dbReference>
<accession>A0A0W1A1I9</accession>
<dbReference type="InterPro" id="IPR007428">
    <property type="entry name" value="MlaA"/>
</dbReference>
<evidence type="ECO:0000313" key="3">
    <source>
        <dbReference type="EMBL" id="KTD75250.1"/>
    </source>
</evidence>
<keyword evidence="4" id="KW-1185">Reference proteome</keyword>
<dbReference type="PATRIC" id="fig|66969.6.peg.3587"/>
<evidence type="ECO:0000256" key="1">
    <source>
        <dbReference type="ARBA" id="ARBA00010634"/>
    </source>
</evidence>